<evidence type="ECO:0000256" key="2">
    <source>
        <dbReference type="ARBA" id="ARBA00005179"/>
    </source>
</evidence>
<organism evidence="6 7">
    <name type="scientific">Marasmius crinis-equi</name>
    <dbReference type="NCBI Taxonomy" id="585013"/>
    <lineage>
        <taxon>Eukaryota</taxon>
        <taxon>Fungi</taxon>
        <taxon>Dikarya</taxon>
        <taxon>Basidiomycota</taxon>
        <taxon>Agaricomycotina</taxon>
        <taxon>Agaricomycetes</taxon>
        <taxon>Agaricomycetidae</taxon>
        <taxon>Agaricales</taxon>
        <taxon>Marasmiineae</taxon>
        <taxon>Marasmiaceae</taxon>
        <taxon>Marasmius</taxon>
    </lineage>
</organism>
<keyword evidence="4 5" id="KW-0408">Iron</keyword>
<evidence type="ECO:0000256" key="3">
    <source>
        <dbReference type="ARBA" id="ARBA00022723"/>
    </source>
</evidence>
<sequence length="326" mass="37185">MDIISSYCFTTSFGAIHYPDFKHPLIITQRDTVETLWIQKHFPFLMRLPDLLPRWMVVRVIPGFAVFEEHKAAFKEQIEQYRLGTGANGEDMGTRTVFHYLLEQQQQAQDGAITDESLVEEAYTLIGAGSDTVANALTVGINAGLRDPEIKKRLVKELKNSWPDRNEKFEYTELEKLPYLTAFIKESLRCSYGVVSPLPRVVGPGDSKIAGFTVPSKTIVATSCAFLHQNPQAFENPTEFRPERWLQPDARDLESRYLVAFSRGIRMCLGLNLAWAELYLVLGNMFRKLDMTVVGGRDDDYIHYREVFVPLWKCQHLSIVATEARG</sequence>
<keyword evidence="5" id="KW-0503">Monooxygenase</keyword>
<dbReference type="InterPro" id="IPR002401">
    <property type="entry name" value="Cyt_P450_E_grp-I"/>
</dbReference>
<evidence type="ECO:0000256" key="5">
    <source>
        <dbReference type="RuleBase" id="RU000461"/>
    </source>
</evidence>
<accession>A0ABR3FEJ6</accession>
<keyword evidence="3 5" id="KW-0479">Metal-binding</keyword>
<dbReference type="CDD" id="cd11062">
    <property type="entry name" value="CYP58-like"/>
    <property type="match status" value="1"/>
</dbReference>
<dbReference type="Proteomes" id="UP001465976">
    <property type="component" value="Unassembled WGS sequence"/>
</dbReference>
<comment type="similarity">
    <text evidence="5">Belongs to the cytochrome P450 family.</text>
</comment>
<evidence type="ECO:0008006" key="8">
    <source>
        <dbReference type="Google" id="ProtNLM"/>
    </source>
</evidence>
<comment type="cofactor">
    <cofactor evidence="1">
        <name>heme</name>
        <dbReference type="ChEBI" id="CHEBI:30413"/>
    </cofactor>
</comment>
<evidence type="ECO:0000313" key="7">
    <source>
        <dbReference type="Proteomes" id="UP001465976"/>
    </source>
</evidence>
<dbReference type="SUPFAM" id="SSF48264">
    <property type="entry name" value="Cytochrome P450"/>
    <property type="match status" value="1"/>
</dbReference>
<dbReference type="EMBL" id="JBAHYK010000485">
    <property type="protein sequence ID" value="KAL0573599.1"/>
    <property type="molecule type" value="Genomic_DNA"/>
</dbReference>
<dbReference type="Gene3D" id="1.10.630.10">
    <property type="entry name" value="Cytochrome P450"/>
    <property type="match status" value="1"/>
</dbReference>
<dbReference type="InterPro" id="IPR001128">
    <property type="entry name" value="Cyt_P450"/>
</dbReference>
<reference evidence="6 7" key="1">
    <citation type="submission" date="2024-02" db="EMBL/GenBank/DDBJ databases">
        <title>A draft genome for the cacao thread blight pathogen Marasmius crinis-equi.</title>
        <authorList>
            <person name="Cohen S.P."/>
            <person name="Baruah I.K."/>
            <person name="Amoako-Attah I."/>
            <person name="Bukari Y."/>
            <person name="Meinhardt L.W."/>
            <person name="Bailey B.A."/>
        </authorList>
    </citation>
    <scope>NUCLEOTIDE SEQUENCE [LARGE SCALE GENOMIC DNA]</scope>
    <source>
        <strain evidence="6 7">GH-76</strain>
    </source>
</reference>
<dbReference type="PROSITE" id="PS00086">
    <property type="entry name" value="CYTOCHROME_P450"/>
    <property type="match status" value="1"/>
</dbReference>
<keyword evidence="7" id="KW-1185">Reference proteome</keyword>
<dbReference type="PRINTS" id="PR00463">
    <property type="entry name" value="EP450I"/>
</dbReference>
<dbReference type="Pfam" id="PF00067">
    <property type="entry name" value="p450"/>
    <property type="match status" value="1"/>
</dbReference>
<dbReference type="InterPro" id="IPR017972">
    <property type="entry name" value="Cyt_P450_CS"/>
</dbReference>
<evidence type="ECO:0000256" key="1">
    <source>
        <dbReference type="ARBA" id="ARBA00001971"/>
    </source>
</evidence>
<dbReference type="PANTHER" id="PTHR24305:SF152">
    <property type="entry name" value="P450, PUTATIVE (EUROFUNG)-RELATED"/>
    <property type="match status" value="1"/>
</dbReference>
<protein>
    <recommendedName>
        <fullName evidence="8">Cytochrome P450</fullName>
    </recommendedName>
</protein>
<comment type="caution">
    <text evidence="6">The sequence shown here is derived from an EMBL/GenBank/DDBJ whole genome shotgun (WGS) entry which is preliminary data.</text>
</comment>
<proteinExistence type="inferred from homology"/>
<dbReference type="InterPro" id="IPR036396">
    <property type="entry name" value="Cyt_P450_sf"/>
</dbReference>
<dbReference type="PANTHER" id="PTHR24305">
    <property type="entry name" value="CYTOCHROME P450"/>
    <property type="match status" value="1"/>
</dbReference>
<gene>
    <name evidence="6" type="ORF">V5O48_008358</name>
</gene>
<evidence type="ECO:0000313" key="6">
    <source>
        <dbReference type="EMBL" id="KAL0573599.1"/>
    </source>
</evidence>
<dbReference type="InterPro" id="IPR050121">
    <property type="entry name" value="Cytochrome_P450_monoxygenase"/>
</dbReference>
<comment type="pathway">
    <text evidence="2">Secondary metabolite biosynthesis.</text>
</comment>
<evidence type="ECO:0000256" key="4">
    <source>
        <dbReference type="ARBA" id="ARBA00023004"/>
    </source>
</evidence>
<keyword evidence="5" id="KW-0349">Heme</keyword>
<keyword evidence="5" id="KW-0560">Oxidoreductase</keyword>
<name>A0ABR3FEJ6_9AGAR</name>